<evidence type="ECO:0000256" key="2">
    <source>
        <dbReference type="ARBA" id="ARBA00022801"/>
    </source>
</evidence>
<evidence type="ECO:0000256" key="3">
    <source>
        <dbReference type="ARBA" id="ARBA00022840"/>
    </source>
</evidence>
<dbReference type="AlphaFoldDB" id="A0A1I4MGA2"/>
<dbReference type="Proteomes" id="UP000199520">
    <property type="component" value="Unassembled WGS sequence"/>
</dbReference>
<dbReference type="SUPFAM" id="SSF50891">
    <property type="entry name" value="Cyclophilin-like"/>
    <property type="match status" value="1"/>
</dbReference>
<keyword evidence="6" id="KW-1185">Reference proteome</keyword>
<evidence type="ECO:0000256" key="1">
    <source>
        <dbReference type="ARBA" id="ARBA00022741"/>
    </source>
</evidence>
<dbReference type="GO" id="GO:0016787">
    <property type="term" value="F:hydrolase activity"/>
    <property type="evidence" value="ECO:0007669"/>
    <property type="project" value="UniProtKB-KW"/>
</dbReference>
<dbReference type="InterPro" id="IPR003833">
    <property type="entry name" value="CT_C_D"/>
</dbReference>
<gene>
    <name evidence="5" type="ORF">SAMN04490355_103322</name>
</gene>
<reference evidence="6" key="1">
    <citation type="submission" date="2016-10" db="EMBL/GenBank/DDBJ databases">
        <authorList>
            <person name="Varghese N."/>
            <person name="Submissions S."/>
        </authorList>
    </citation>
    <scope>NUCLEOTIDE SEQUENCE [LARGE SCALE GENOMIC DNA]</scope>
    <source>
        <strain evidence="6">DSM 13327</strain>
    </source>
</reference>
<dbReference type="OrthoDB" id="9778567at2"/>
<evidence type="ECO:0000313" key="6">
    <source>
        <dbReference type="Proteomes" id="UP000199520"/>
    </source>
</evidence>
<organism evidence="5 6">
    <name type="scientific">Pelosinus propionicus DSM 13327</name>
    <dbReference type="NCBI Taxonomy" id="1123291"/>
    <lineage>
        <taxon>Bacteria</taxon>
        <taxon>Bacillati</taxon>
        <taxon>Bacillota</taxon>
        <taxon>Negativicutes</taxon>
        <taxon>Selenomonadales</taxon>
        <taxon>Sporomusaceae</taxon>
        <taxon>Pelosinus</taxon>
    </lineage>
</organism>
<dbReference type="SUPFAM" id="SSF160467">
    <property type="entry name" value="PH0987 N-terminal domain-like"/>
    <property type="match status" value="1"/>
</dbReference>
<sequence length="247" mass="27909">MAEYINSVRMLVAGEHGLVIEFGNQISPEINERVQRFAKLLHLEQIPGIIEVIPTYRSVTTYFDPLVITRQELAKSVIQLLGRIENKCIEELLPPRVVHVPVCYGGVLGPDLEFVARYTGMSPQEVISLHTSKPFLIYMLGFIPGFPYLGGMPSEIAVPRQERPRERIPGGSVAIGGNQTGFYPIESAGEWWLIGRTPIKAFHLTSDKPFLFSVGDYLHFREISIERYFAVRRSVEEGTYVPEISYL</sequence>
<evidence type="ECO:0000313" key="5">
    <source>
        <dbReference type="EMBL" id="SFM02007.1"/>
    </source>
</evidence>
<dbReference type="PANTHER" id="PTHR34698:SF2">
    <property type="entry name" value="5-OXOPROLINASE SUBUNIT B"/>
    <property type="match status" value="1"/>
</dbReference>
<accession>A0A1I4MGA2</accession>
<dbReference type="Gene3D" id="2.40.100.10">
    <property type="entry name" value="Cyclophilin-like"/>
    <property type="match status" value="1"/>
</dbReference>
<dbReference type="NCBIfam" id="TIGR00370">
    <property type="entry name" value="5-oxoprolinase subunit PxpB"/>
    <property type="match status" value="1"/>
</dbReference>
<dbReference type="Gene3D" id="3.30.1360.40">
    <property type="match status" value="1"/>
</dbReference>
<dbReference type="GO" id="GO:0005524">
    <property type="term" value="F:ATP binding"/>
    <property type="evidence" value="ECO:0007669"/>
    <property type="project" value="UniProtKB-KW"/>
</dbReference>
<protein>
    <submittedName>
        <fullName evidence="5">Inhibitor of KinA</fullName>
    </submittedName>
</protein>
<dbReference type="PANTHER" id="PTHR34698">
    <property type="entry name" value="5-OXOPROLINASE SUBUNIT B"/>
    <property type="match status" value="1"/>
</dbReference>
<name>A0A1I4MGA2_9FIRM</name>
<dbReference type="STRING" id="1123291.SAMN04490355_103322"/>
<evidence type="ECO:0000259" key="4">
    <source>
        <dbReference type="SMART" id="SM00796"/>
    </source>
</evidence>
<dbReference type="EMBL" id="FOTS01000033">
    <property type="protein sequence ID" value="SFM02007.1"/>
    <property type="molecule type" value="Genomic_DNA"/>
</dbReference>
<feature type="domain" description="Carboxyltransferase" evidence="4">
    <location>
        <begin position="8"/>
        <end position="212"/>
    </location>
</feature>
<dbReference type="Pfam" id="PF02682">
    <property type="entry name" value="CT_C_D"/>
    <property type="match status" value="1"/>
</dbReference>
<dbReference type="InterPro" id="IPR010016">
    <property type="entry name" value="PxpB"/>
</dbReference>
<keyword evidence="2" id="KW-0378">Hydrolase</keyword>
<keyword evidence="3" id="KW-0067">ATP-binding</keyword>
<dbReference type="InterPro" id="IPR029000">
    <property type="entry name" value="Cyclophilin-like_dom_sf"/>
</dbReference>
<keyword evidence="1" id="KW-0547">Nucleotide-binding</keyword>
<dbReference type="RefSeq" id="WP_090939741.1">
    <property type="nucleotide sequence ID" value="NZ_FOTS01000033.1"/>
</dbReference>
<dbReference type="SMART" id="SM00796">
    <property type="entry name" value="AHS1"/>
    <property type="match status" value="1"/>
</dbReference>
<proteinExistence type="predicted"/>